<organism evidence="3 4">
    <name type="scientific">Vibrio breoganii</name>
    <dbReference type="NCBI Taxonomy" id="553239"/>
    <lineage>
        <taxon>Bacteria</taxon>
        <taxon>Pseudomonadati</taxon>
        <taxon>Pseudomonadota</taxon>
        <taxon>Gammaproteobacteria</taxon>
        <taxon>Vibrionales</taxon>
        <taxon>Vibrionaceae</taxon>
        <taxon>Vibrio</taxon>
    </lineage>
</organism>
<evidence type="ECO:0008006" key="5">
    <source>
        <dbReference type="Google" id="ProtNLM"/>
    </source>
</evidence>
<name>A0ABX1U5M7_9VIBR</name>
<comment type="caution">
    <text evidence="3">The sequence shown here is derived from an EMBL/GenBank/DDBJ whole genome shotgun (WGS) entry which is preliminary data.</text>
</comment>
<protein>
    <recommendedName>
        <fullName evidence="5">Porin</fullName>
    </recommendedName>
</protein>
<feature type="signal peptide" evidence="2">
    <location>
        <begin position="1"/>
        <end position="21"/>
    </location>
</feature>
<evidence type="ECO:0000256" key="1">
    <source>
        <dbReference type="ARBA" id="ARBA00022729"/>
    </source>
</evidence>
<dbReference type="Gene3D" id="2.40.160.40">
    <property type="entry name" value="monomeric porin ompg"/>
    <property type="match status" value="1"/>
</dbReference>
<dbReference type="EMBL" id="JABCJR010000002">
    <property type="protein sequence ID" value="NMR68705.1"/>
    <property type="molecule type" value="Genomic_DNA"/>
</dbReference>
<reference evidence="3 4" key="1">
    <citation type="submission" date="2020-04" db="EMBL/GenBank/DDBJ databases">
        <title>WGS-Seq of Vibrio isolated by the O'Toole Lab.</title>
        <authorList>
            <person name="Mckone K.P."/>
            <person name="Whitaker R."/>
            <person name="Sevigney J.L."/>
            <person name="Herring J.B."/>
            <person name="O'Toole G."/>
        </authorList>
    </citation>
    <scope>NUCLEOTIDE SEQUENCE [LARGE SCALE GENOMIC DNA]</scope>
    <source>
        <strain evidence="3 4">BS_02</strain>
    </source>
</reference>
<evidence type="ECO:0000256" key="2">
    <source>
        <dbReference type="SAM" id="SignalP"/>
    </source>
</evidence>
<evidence type="ECO:0000313" key="4">
    <source>
        <dbReference type="Proteomes" id="UP000590068"/>
    </source>
</evidence>
<feature type="chain" id="PRO_5047072373" description="Porin" evidence="2">
    <location>
        <begin position="22"/>
        <end position="225"/>
    </location>
</feature>
<proteinExistence type="predicted"/>
<sequence>MKFNKTTLLLASFIVSPAVIASSNVDFSNTNEHYTGFSLEYGSDDFGLGVQYSTPINKELSFLSAYSTSKNFDAHDFKIGLETSNGLGVTFEYEYDADFRSDGLRSNDYELSLYKTSPINSHLTLTPELSVGNFEQQQMSSSVYYTTASLDITYEINNNIWLGVTPEYTYSLGKVKEKNGNQSKIREWDYTASVGYQISGVGAFIYSYQYDDGDNLSLFSYKHAF</sequence>
<gene>
    <name evidence="3" type="ORF">HJ568_01800</name>
</gene>
<dbReference type="Proteomes" id="UP000590068">
    <property type="component" value="Unassembled WGS sequence"/>
</dbReference>
<keyword evidence="4" id="KW-1185">Reference proteome</keyword>
<dbReference type="RefSeq" id="WP_102455354.1">
    <property type="nucleotide sequence ID" value="NZ_JABBXC010000034.1"/>
</dbReference>
<evidence type="ECO:0000313" key="3">
    <source>
        <dbReference type="EMBL" id="NMR68705.1"/>
    </source>
</evidence>
<dbReference type="InterPro" id="IPR053713">
    <property type="entry name" value="Bact_OM_Channel_sf"/>
</dbReference>
<keyword evidence="1 2" id="KW-0732">Signal</keyword>
<accession>A0ABX1U5M7</accession>